<dbReference type="Gene3D" id="1.50.10.20">
    <property type="match status" value="1"/>
</dbReference>
<sequence length="663" mass="73335">MKASSRLLRAAEWCLIVLLGLATLNFLILWRLHGLKSAQCMSTRVFGSCSDPSSSFVSRRHSAYKGASLQPQPQTTTPNSSATIPSQVNASSYEPPFNALEELHHALETMQEYYFAIWVGKYPSSIDWTGAVIGTFLSASLFSLSRSLDYILPPATTQPRTVTLEGERVDNEVNRYFSQSVAYYFGENAFEIRLQAFDDMLWVVLGWLESVRFINMHSNAHHSTLNSQDGMGVGSWYGNQFVPSFAHRANVFYRLASEGWDTKLCGGGMNWNPRLTPYKNAITNQLYISASVAMYLYFPGDRNPSPFITTAGDDDGVAAEPGETKKADIARPHDSMYLSNAVRAYDWLKNSNMTNDQGLYVDGFHITGWHPNGSIGTGKCDERNEMVYTYNQGVLLSGLRGLWEGTGELDYLADGHKLVRNVIKATGWKSSNSSHDPKWSGLGRNGILEEACDSKGTCSQNGQTFKGIYFHHLTLFCEPLPTKPVLPGKTFAAGPTEKSLHEQSCKEYTSWVIWNARGAMSTRDDEGRYGTWWGAGIWNGTDAPPARLMFNAEDYRNEGLGDEQKWGWGWNDGLNVTPPHAGIIPGFGQVPINDGGFSDTPMDVPSQANGKTTIPDDPAFPRAATGSRDLNGRGRGRTVETQGGGVAVLRCMWELVRLYAKET</sequence>
<keyword evidence="2" id="KW-0472">Membrane</keyword>
<feature type="transmembrane region" description="Helical" evidence="2">
    <location>
        <begin position="12"/>
        <end position="32"/>
    </location>
</feature>
<dbReference type="InterPro" id="IPR053169">
    <property type="entry name" value="MUG_Protein"/>
</dbReference>
<evidence type="ECO:0000313" key="4">
    <source>
        <dbReference type="Proteomes" id="UP000316270"/>
    </source>
</evidence>
<dbReference type="STRING" id="50376.A0A517L3Q3"/>
<dbReference type="EMBL" id="CP042188">
    <property type="protein sequence ID" value="QDS70222.1"/>
    <property type="molecule type" value="Genomic_DNA"/>
</dbReference>
<keyword evidence="2" id="KW-0812">Transmembrane</keyword>
<proteinExistence type="predicted"/>
<feature type="compositionally biased region" description="Polar residues" evidence="1">
    <location>
        <begin position="69"/>
        <end position="89"/>
    </location>
</feature>
<evidence type="ECO:0000256" key="1">
    <source>
        <dbReference type="SAM" id="MobiDB-lite"/>
    </source>
</evidence>
<reference evidence="3 4" key="1">
    <citation type="submission" date="2019-07" db="EMBL/GenBank/DDBJ databases">
        <title>Finished genome of Venturia effusa.</title>
        <authorList>
            <person name="Young C.A."/>
            <person name="Cox M.P."/>
            <person name="Ganley A.R.D."/>
            <person name="David W.J."/>
        </authorList>
    </citation>
    <scope>NUCLEOTIDE SEQUENCE [LARGE SCALE GENOMIC DNA]</scope>
    <source>
        <strain evidence="4">albino</strain>
    </source>
</reference>
<name>A0A517L3Q3_9PEZI</name>
<dbReference type="PANTHER" id="PTHR47791:SF2">
    <property type="entry name" value="ENDO MANNANASE, GH76 FAMILY (EUROFUNG)"/>
    <property type="match status" value="1"/>
</dbReference>
<feature type="region of interest" description="Disordered" evidence="1">
    <location>
        <begin position="65"/>
        <end position="89"/>
    </location>
</feature>
<evidence type="ECO:0008006" key="5">
    <source>
        <dbReference type="Google" id="ProtNLM"/>
    </source>
</evidence>
<dbReference type="InterPro" id="IPR005198">
    <property type="entry name" value="Glyco_hydro_76"/>
</dbReference>
<evidence type="ECO:0000256" key="2">
    <source>
        <dbReference type="SAM" id="Phobius"/>
    </source>
</evidence>
<dbReference type="OrthoDB" id="4104179at2759"/>
<accession>A0A517L3Q3</accession>
<keyword evidence="2" id="KW-1133">Transmembrane helix</keyword>
<feature type="region of interest" description="Disordered" evidence="1">
    <location>
        <begin position="606"/>
        <end position="640"/>
    </location>
</feature>
<protein>
    <recommendedName>
        <fullName evidence="5">Glycoside hydrolase family 76 protein</fullName>
    </recommendedName>
</protein>
<dbReference type="SUPFAM" id="SSF48208">
    <property type="entry name" value="Six-hairpin glycosidases"/>
    <property type="match status" value="1"/>
</dbReference>
<gene>
    <name evidence="3" type="ORF">FKW77_007047</name>
</gene>
<keyword evidence="4" id="KW-1185">Reference proteome</keyword>
<dbReference type="PANTHER" id="PTHR47791">
    <property type="entry name" value="MEIOTICALLY UP-REGULATED GENE 191 PROTEIN"/>
    <property type="match status" value="1"/>
</dbReference>
<dbReference type="InterPro" id="IPR008928">
    <property type="entry name" value="6-hairpin_glycosidase_sf"/>
</dbReference>
<evidence type="ECO:0000313" key="3">
    <source>
        <dbReference type="EMBL" id="QDS70222.1"/>
    </source>
</evidence>
<dbReference type="Pfam" id="PF03663">
    <property type="entry name" value="Glyco_hydro_76"/>
    <property type="match status" value="1"/>
</dbReference>
<dbReference type="AlphaFoldDB" id="A0A517L3Q3"/>
<dbReference type="Proteomes" id="UP000316270">
    <property type="component" value="Chromosome 4"/>
</dbReference>
<organism evidence="3 4">
    <name type="scientific">Venturia effusa</name>
    <dbReference type="NCBI Taxonomy" id="50376"/>
    <lineage>
        <taxon>Eukaryota</taxon>
        <taxon>Fungi</taxon>
        <taxon>Dikarya</taxon>
        <taxon>Ascomycota</taxon>
        <taxon>Pezizomycotina</taxon>
        <taxon>Dothideomycetes</taxon>
        <taxon>Pleosporomycetidae</taxon>
        <taxon>Venturiales</taxon>
        <taxon>Venturiaceae</taxon>
        <taxon>Venturia</taxon>
    </lineage>
</organism>
<dbReference type="GO" id="GO:0005975">
    <property type="term" value="P:carbohydrate metabolic process"/>
    <property type="evidence" value="ECO:0007669"/>
    <property type="project" value="InterPro"/>
</dbReference>